<keyword evidence="1" id="KW-1133">Transmembrane helix</keyword>
<evidence type="ECO:0000313" key="2">
    <source>
        <dbReference type="EMBL" id="KAJ9709473.1"/>
    </source>
</evidence>
<dbReference type="EMBL" id="JARBHA010000001">
    <property type="protein sequence ID" value="KAJ9709473.1"/>
    <property type="molecule type" value="Genomic_DNA"/>
</dbReference>
<gene>
    <name evidence="2" type="ORF">PVL29_001111</name>
</gene>
<keyword evidence="1" id="KW-0812">Transmembrane</keyword>
<proteinExistence type="predicted"/>
<feature type="transmembrane region" description="Helical" evidence="1">
    <location>
        <begin position="20"/>
        <end position="46"/>
    </location>
</feature>
<evidence type="ECO:0000256" key="1">
    <source>
        <dbReference type="SAM" id="Phobius"/>
    </source>
</evidence>
<dbReference type="AlphaFoldDB" id="A0AA39AKR4"/>
<keyword evidence="1" id="KW-0472">Membrane</keyword>
<organism evidence="2 3">
    <name type="scientific">Vitis rotundifolia</name>
    <name type="common">Muscadine grape</name>
    <dbReference type="NCBI Taxonomy" id="103349"/>
    <lineage>
        <taxon>Eukaryota</taxon>
        <taxon>Viridiplantae</taxon>
        <taxon>Streptophyta</taxon>
        <taxon>Embryophyta</taxon>
        <taxon>Tracheophyta</taxon>
        <taxon>Spermatophyta</taxon>
        <taxon>Magnoliopsida</taxon>
        <taxon>eudicotyledons</taxon>
        <taxon>Gunneridae</taxon>
        <taxon>Pentapetalae</taxon>
        <taxon>rosids</taxon>
        <taxon>Vitales</taxon>
        <taxon>Vitaceae</taxon>
        <taxon>Viteae</taxon>
        <taxon>Vitis</taxon>
    </lineage>
</organism>
<comment type="caution">
    <text evidence="2">The sequence shown here is derived from an EMBL/GenBank/DDBJ whole genome shotgun (WGS) entry which is preliminary data.</text>
</comment>
<evidence type="ECO:0000313" key="3">
    <source>
        <dbReference type="Proteomes" id="UP001168098"/>
    </source>
</evidence>
<dbReference type="Proteomes" id="UP001168098">
    <property type="component" value="Unassembled WGS sequence"/>
</dbReference>
<accession>A0AA39AKR4</accession>
<sequence>MGQDPKGLVSFTVESLEIISIPAIQTIILKSIFFISLAVASILMVLPSEQIDGNAVFALSGAFAESMMESQSKIARFCSYYSIPSMASDISVLMFAIFLQVG</sequence>
<feature type="transmembrane region" description="Helical" evidence="1">
    <location>
        <begin position="77"/>
        <end position="99"/>
    </location>
</feature>
<reference evidence="2 3" key="1">
    <citation type="journal article" date="2023" name="BMC Biotechnol.">
        <title>Vitis rotundifolia cv Carlos genome sequencing.</title>
        <authorList>
            <person name="Huff M."/>
            <person name="Hulse-Kemp A."/>
            <person name="Scheffler B."/>
            <person name="Youngblood R."/>
            <person name="Simpson S."/>
            <person name="Babiker E."/>
            <person name="Staton M."/>
        </authorList>
    </citation>
    <scope>NUCLEOTIDE SEQUENCE [LARGE SCALE GENOMIC DNA]</scope>
    <source>
        <tissue evidence="2">Leaf</tissue>
    </source>
</reference>
<protein>
    <submittedName>
        <fullName evidence="2">Uncharacterized protein</fullName>
    </submittedName>
</protein>
<keyword evidence="3" id="KW-1185">Reference proteome</keyword>
<name>A0AA39AKR4_VITRO</name>